<feature type="transmembrane region" description="Helical" evidence="6">
    <location>
        <begin position="471"/>
        <end position="495"/>
    </location>
</feature>
<dbReference type="OrthoDB" id="288203at2759"/>
<accession>A0A3L6TJP7</accession>
<dbReference type="Pfam" id="PF01740">
    <property type="entry name" value="STAS"/>
    <property type="match status" value="1"/>
</dbReference>
<keyword evidence="2 6" id="KW-0812">Transmembrane</keyword>
<comment type="caution">
    <text evidence="8">The sequence shown here is derived from an EMBL/GenBank/DDBJ whole genome shotgun (WGS) entry which is preliminary data.</text>
</comment>
<evidence type="ECO:0000256" key="5">
    <source>
        <dbReference type="SAM" id="MobiDB-lite"/>
    </source>
</evidence>
<feature type="transmembrane region" description="Helical" evidence="6">
    <location>
        <begin position="141"/>
        <end position="161"/>
    </location>
</feature>
<proteinExistence type="predicted"/>
<feature type="transmembrane region" description="Helical" evidence="6">
    <location>
        <begin position="405"/>
        <end position="424"/>
    </location>
</feature>
<dbReference type="PROSITE" id="PS01130">
    <property type="entry name" value="SLC26A"/>
    <property type="match status" value="1"/>
</dbReference>
<dbReference type="EMBL" id="PQIB02000001">
    <property type="protein sequence ID" value="RLN39721.1"/>
    <property type="molecule type" value="Genomic_DNA"/>
</dbReference>
<dbReference type="Gene3D" id="3.30.750.24">
    <property type="entry name" value="STAS domain"/>
    <property type="match status" value="1"/>
</dbReference>
<feature type="transmembrane region" description="Helical" evidence="6">
    <location>
        <begin position="431"/>
        <end position="451"/>
    </location>
</feature>
<dbReference type="InterPro" id="IPR018045">
    <property type="entry name" value="S04_transporter_CS"/>
</dbReference>
<feature type="transmembrane region" description="Helical" evidence="6">
    <location>
        <begin position="173"/>
        <end position="193"/>
    </location>
</feature>
<gene>
    <name evidence="8" type="ORF">C2845_PM01G06190</name>
</gene>
<feature type="domain" description="STAS" evidence="7">
    <location>
        <begin position="543"/>
        <end position="637"/>
    </location>
</feature>
<evidence type="ECO:0000256" key="6">
    <source>
        <dbReference type="SAM" id="Phobius"/>
    </source>
</evidence>
<comment type="subcellular location">
    <subcellularLocation>
        <location evidence="1">Membrane</location>
        <topology evidence="1">Multi-pass membrane protein</topology>
    </subcellularLocation>
</comment>
<evidence type="ECO:0000259" key="7">
    <source>
        <dbReference type="PROSITE" id="PS50801"/>
    </source>
</evidence>
<dbReference type="PANTHER" id="PTHR11814">
    <property type="entry name" value="SULFATE TRANSPORTER"/>
    <property type="match status" value="1"/>
</dbReference>
<evidence type="ECO:0000313" key="8">
    <source>
        <dbReference type="EMBL" id="RLN39721.1"/>
    </source>
</evidence>
<dbReference type="Pfam" id="PF00916">
    <property type="entry name" value="Sulfate_transp"/>
    <property type="match status" value="1"/>
</dbReference>
<keyword evidence="9" id="KW-1185">Reference proteome</keyword>
<keyword evidence="3 6" id="KW-1133">Transmembrane helix</keyword>
<evidence type="ECO:0000313" key="9">
    <source>
        <dbReference type="Proteomes" id="UP000275267"/>
    </source>
</evidence>
<dbReference type="CDD" id="cd07042">
    <property type="entry name" value="STAS_SulP_like_sulfate_transporter"/>
    <property type="match status" value="1"/>
</dbReference>
<dbReference type="InterPro" id="IPR002645">
    <property type="entry name" value="STAS_dom"/>
</dbReference>
<feature type="transmembrane region" description="Helical" evidence="6">
    <location>
        <begin position="199"/>
        <end position="217"/>
    </location>
</feature>
<keyword evidence="4 6" id="KW-0472">Membrane</keyword>
<dbReference type="PROSITE" id="PS50801">
    <property type="entry name" value="STAS"/>
    <property type="match status" value="1"/>
</dbReference>
<dbReference type="Proteomes" id="UP000275267">
    <property type="component" value="Unassembled WGS sequence"/>
</dbReference>
<dbReference type="STRING" id="4540.A0A3L6TJP7"/>
<evidence type="ECO:0000256" key="4">
    <source>
        <dbReference type="ARBA" id="ARBA00023136"/>
    </source>
</evidence>
<feature type="transmembrane region" description="Helical" evidence="6">
    <location>
        <begin position="280"/>
        <end position="301"/>
    </location>
</feature>
<evidence type="ECO:0000256" key="1">
    <source>
        <dbReference type="ARBA" id="ARBA00004141"/>
    </source>
</evidence>
<organism evidence="8 9">
    <name type="scientific">Panicum miliaceum</name>
    <name type="common">Proso millet</name>
    <name type="synonym">Broomcorn millet</name>
    <dbReference type="NCBI Taxonomy" id="4540"/>
    <lineage>
        <taxon>Eukaryota</taxon>
        <taxon>Viridiplantae</taxon>
        <taxon>Streptophyta</taxon>
        <taxon>Embryophyta</taxon>
        <taxon>Tracheophyta</taxon>
        <taxon>Spermatophyta</taxon>
        <taxon>Magnoliopsida</taxon>
        <taxon>Liliopsida</taxon>
        <taxon>Poales</taxon>
        <taxon>Poaceae</taxon>
        <taxon>PACMAD clade</taxon>
        <taxon>Panicoideae</taxon>
        <taxon>Panicodae</taxon>
        <taxon>Paniceae</taxon>
        <taxon>Panicinae</taxon>
        <taxon>Panicum</taxon>
        <taxon>Panicum sect. Panicum</taxon>
    </lineage>
</organism>
<sequence length="641" mass="69160">MEKSGSVQLSATVPSSDVSRRPDTTNLVVNCPRPPSLREKLVNMVGDVFLPPANGVGAGRPPWWTWVLTALQFLFPVLKWGRSYSLKSFRSDIMAGLTLASLGIPQSIGYASLAKLDPQYGLYTSVVPPLVYAVMGTSREIAFGPVAVISLLLSSMIEKIVDPAADPGTYRGLVFTVTFLAGVFQISFGLFRLGFLVEFLSHAAIVGFMAGAAIVIGMQQLKALLGLTHFTNNTDIVSVVKAVYSDLHDDPWHPGNFFIGISFLVFILSARFVGRKYKMLSWMPSISPLLSVIFSTAAVYATRADSRHNVKIIRDVHAGLNQSSAKLLHLRGPYTPDCLKIGFVCAVIALAEAIAVGRSFASIRGYKIDGNKEMVAIGFSNVVGSLSSCYMATGSFSRTAVNFSAGATSTVSNIVMAVTVLIALELLTKLLYYTPMAVLASIILSALPGLVDVKEAHSLWKVDKLDFITCLGAFVGVLFWSVEAGLAVAIAVSFAKIIVHSVRPQVEILGRFQDTDTFCNTKQYPMVGETPTVLTARIGTSFLCFVNANSIRERITGWVDEKREEVRSVVLDVSNVVDIDTAGLAALEGMRRDLASRGVQMALASPGWRVIHKMRLGQLVAGGDWIFLTVADAVEACLAKV</sequence>
<dbReference type="GO" id="GO:0016020">
    <property type="term" value="C:membrane"/>
    <property type="evidence" value="ECO:0007669"/>
    <property type="project" value="UniProtKB-SubCell"/>
</dbReference>
<evidence type="ECO:0000256" key="2">
    <source>
        <dbReference type="ARBA" id="ARBA00022692"/>
    </source>
</evidence>
<feature type="transmembrane region" description="Helical" evidence="6">
    <location>
        <begin position="256"/>
        <end position="273"/>
    </location>
</feature>
<feature type="transmembrane region" description="Helical" evidence="6">
    <location>
        <begin position="373"/>
        <end position="393"/>
    </location>
</feature>
<evidence type="ECO:0000256" key="3">
    <source>
        <dbReference type="ARBA" id="ARBA00022989"/>
    </source>
</evidence>
<feature type="region of interest" description="Disordered" evidence="5">
    <location>
        <begin position="1"/>
        <end position="26"/>
    </location>
</feature>
<dbReference type="GO" id="GO:0008271">
    <property type="term" value="F:secondary active sulfate transmembrane transporter activity"/>
    <property type="evidence" value="ECO:0007669"/>
    <property type="project" value="InterPro"/>
</dbReference>
<dbReference type="InterPro" id="IPR001902">
    <property type="entry name" value="SLC26A/SulP_fam"/>
</dbReference>
<dbReference type="InterPro" id="IPR011547">
    <property type="entry name" value="SLC26A/SulP_dom"/>
</dbReference>
<dbReference type="NCBIfam" id="TIGR00815">
    <property type="entry name" value="sulP"/>
    <property type="match status" value="1"/>
</dbReference>
<feature type="compositionally biased region" description="Polar residues" evidence="5">
    <location>
        <begin position="1"/>
        <end position="17"/>
    </location>
</feature>
<protein>
    <recommendedName>
        <fullName evidence="7">STAS domain-containing protein</fullName>
    </recommendedName>
</protein>
<reference evidence="9" key="1">
    <citation type="journal article" date="2019" name="Nat. Commun.">
        <title>The genome of broomcorn millet.</title>
        <authorList>
            <person name="Zou C."/>
            <person name="Miki D."/>
            <person name="Li D."/>
            <person name="Tang Q."/>
            <person name="Xiao L."/>
            <person name="Rajput S."/>
            <person name="Deng P."/>
            <person name="Jia W."/>
            <person name="Huang R."/>
            <person name="Zhang M."/>
            <person name="Sun Y."/>
            <person name="Hu J."/>
            <person name="Fu X."/>
            <person name="Schnable P.S."/>
            <person name="Li F."/>
            <person name="Zhang H."/>
            <person name="Feng B."/>
            <person name="Zhu X."/>
            <person name="Liu R."/>
            <person name="Schnable J.C."/>
            <person name="Zhu J.-K."/>
            <person name="Zhang H."/>
        </authorList>
    </citation>
    <scope>NUCLEOTIDE SEQUENCE [LARGE SCALE GENOMIC DNA]</scope>
</reference>
<dbReference type="SUPFAM" id="SSF52091">
    <property type="entry name" value="SpoIIaa-like"/>
    <property type="match status" value="1"/>
</dbReference>
<name>A0A3L6TJP7_PANMI</name>
<dbReference type="InterPro" id="IPR036513">
    <property type="entry name" value="STAS_dom_sf"/>
</dbReference>
<feature type="transmembrane region" description="Helical" evidence="6">
    <location>
        <begin position="341"/>
        <end position="361"/>
    </location>
</feature>
<dbReference type="AlphaFoldDB" id="A0A3L6TJP7"/>